<dbReference type="AlphaFoldDB" id="A0A8X8KMG6"/>
<proteinExistence type="predicted"/>
<dbReference type="PIRSF" id="PIRSF037205">
    <property type="entry name" value="UCP037205"/>
    <property type="match status" value="1"/>
</dbReference>
<keyword evidence="2" id="KW-1185">Reference proteome</keyword>
<gene>
    <name evidence="1" type="ORF">GEU84_005850</name>
</gene>
<dbReference type="InterPro" id="IPR017136">
    <property type="entry name" value="UCP037205"/>
</dbReference>
<dbReference type="PANTHER" id="PTHR37463:SF1">
    <property type="entry name" value="DUF2256 DOMAIN-CONTAINING PROTEIN"/>
    <property type="match status" value="1"/>
</dbReference>
<evidence type="ECO:0000313" key="1">
    <source>
        <dbReference type="EMBL" id="NUB43895.1"/>
    </source>
</evidence>
<name>A0A8X8KMG6_9RHOB</name>
<dbReference type="PANTHER" id="PTHR37463">
    <property type="entry name" value="GSL3115 PROTEIN"/>
    <property type="match status" value="1"/>
</dbReference>
<dbReference type="EMBL" id="WHUT02000003">
    <property type="protein sequence ID" value="NUB43895.1"/>
    <property type="molecule type" value="Genomic_DNA"/>
</dbReference>
<sequence>MAKMIRKGDLPTKTCATCGRPFAWRKAWAKVWDEVKYCSDRCRGAKGKPDSKT</sequence>
<dbReference type="Pfam" id="PF10013">
    <property type="entry name" value="DUF2256"/>
    <property type="match status" value="1"/>
</dbReference>
<accession>A0A8X8KMG6</accession>
<dbReference type="RefSeq" id="WP_152824995.1">
    <property type="nucleotide sequence ID" value="NZ_WHUT02000003.1"/>
</dbReference>
<protein>
    <submittedName>
        <fullName evidence="1">DUF2256 domain-containing protein</fullName>
    </submittedName>
</protein>
<organism evidence="1 2">
    <name type="scientific">Fertoeibacter niger</name>
    <dbReference type="NCBI Taxonomy" id="2656921"/>
    <lineage>
        <taxon>Bacteria</taxon>
        <taxon>Pseudomonadati</taxon>
        <taxon>Pseudomonadota</taxon>
        <taxon>Alphaproteobacteria</taxon>
        <taxon>Rhodobacterales</taxon>
        <taxon>Paracoccaceae</taxon>
        <taxon>Fertoeibacter</taxon>
    </lineage>
</organism>
<dbReference type="Proteomes" id="UP000484076">
    <property type="component" value="Unassembled WGS sequence"/>
</dbReference>
<comment type="caution">
    <text evidence="1">The sequence shown here is derived from an EMBL/GenBank/DDBJ whole genome shotgun (WGS) entry which is preliminary data.</text>
</comment>
<reference evidence="1" key="1">
    <citation type="submission" date="2020-05" db="EMBL/GenBank/DDBJ databases">
        <title>Fertoebacter nigrum gen. nov., sp. nov., a new member of the family Rhodobacteraceae.</title>
        <authorList>
            <person name="Szuroczki S."/>
            <person name="Abbaszade G."/>
            <person name="Buni D."/>
            <person name="Schumann P."/>
            <person name="Toth E."/>
        </authorList>
    </citation>
    <scope>NUCLEOTIDE SEQUENCE</scope>
    <source>
        <strain evidence="1">RG-N-1a</strain>
    </source>
</reference>
<evidence type="ECO:0000313" key="2">
    <source>
        <dbReference type="Proteomes" id="UP000484076"/>
    </source>
</evidence>